<accession>A0A0R2MWR7</accession>
<dbReference type="PANTHER" id="PTHR39161:SF1">
    <property type="entry name" value="ADAPTER PROTEIN MECA 1"/>
    <property type="match status" value="1"/>
</dbReference>
<dbReference type="InterPro" id="IPR008681">
    <property type="entry name" value="Neg-reg_MecA"/>
</dbReference>
<evidence type="ECO:0000313" key="3">
    <source>
        <dbReference type="EMBL" id="KRO16688.1"/>
    </source>
</evidence>
<dbReference type="GO" id="GO:0030674">
    <property type="term" value="F:protein-macromolecule adaptor activity"/>
    <property type="evidence" value="ECO:0007669"/>
    <property type="project" value="UniProtKB-UniRule"/>
</dbReference>
<keyword evidence="4" id="KW-1185">Reference proteome</keyword>
<comment type="subunit">
    <text evidence="2">Homodimer.</text>
</comment>
<gene>
    <name evidence="2" type="primary">mecA</name>
    <name evidence="3" type="ORF">IV56_GL000962</name>
</gene>
<proteinExistence type="inferred from homology"/>
<dbReference type="EMBL" id="JQCE01000034">
    <property type="protein sequence ID" value="KRO16688.1"/>
    <property type="molecule type" value="Genomic_DNA"/>
</dbReference>
<comment type="domain">
    <text evidence="2">The N-terminal domain probably binds unfolded/aggregated proteins; the C-terminal domain interacts with ClpC.</text>
</comment>
<dbReference type="PANTHER" id="PTHR39161">
    <property type="entry name" value="ADAPTER PROTEIN MECA"/>
    <property type="match status" value="1"/>
</dbReference>
<comment type="similarity">
    <text evidence="1 2">Belongs to the MecA family.</text>
</comment>
<dbReference type="HAMAP" id="MF_01124">
    <property type="entry name" value="MecA"/>
    <property type="match status" value="1"/>
</dbReference>
<dbReference type="Pfam" id="PF05389">
    <property type="entry name" value="MecA"/>
    <property type="match status" value="1"/>
</dbReference>
<name>A0A0R2MWR7_9LACO</name>
<dbReference type="Proteomes" id="UP000050969">
    <property type="component" value="Unassembled WGS sequence"/>
</dbReference>
<protein>
    <recommendedName>
        <fullName evidence="2">Adapter protein MecA</fullName>
    </recommendedName>
</protein>
<dbReference type="InterPro" id="IPR038471">
    <property type="entry name" value="MecA_C_sf"/>
</dbReference>
<organism evidence="3 4">
    <name type="scientific">Lacticaseibacillus saniviri JCM 17471 = DSM 24301</name>
    <dbReference type="NCBI Taxonomy" id="1293598"/>
    <lineage>
        <taxon>Bacteria</taxon>
        <taxon>Bacillati</taxon>
        <taxon>Bacillota</taxon>
        <taxon>Bacilli</taxon>
        <taxon>Lactobacillales</taxon>
        <taxon>Lactobacillaceae</taxon>
        <taxon>Lacticaseibacillus</taxon>
    </lineage>
</organism>
<dbReference type="STRING" id="1293598.IV56_GL000962"/>
<dbReference type="Gene3D" id="3.30.70.1950">
    <property type="match status" value="1"/>
</dbReference>
<evidence type="ECO:0000313" key="4">
    <source>
        <dbReference type="Proteomes" id="UP000050969"/>
    </source>
</evidence>
<comment type="function">
    <text evidence="2">Enables the recognition and targeting of unfolded and aggregated proteins to the ClpC protease or to other proteins involved in proteolysis.</text>
</comment>
<evidence type="ECO:0000256" key="1">
    <source>
        <dbReference type="ARBA" id="ARBA00005397"/>
    </source>
</evidence>
<reference evidence="3 4" key="1">
    <citation type="journal article" date="2015" name="Genome Announc.">
        <title>Expanding the biotechnology potential of lactobacilli through comparative genomics of 213 strains and associated genera.</title>
        <authorList>
            <person name="Sun Z."/>
            <person name="Harris H.M."/>
            <person name="McCann A."/>
            <person name="Guo C."/>
            <person name="Argimon S."/>
            <person name="Zhang W."/>
            <person name="Yang X."/>
            <person name="Jeffery I.B."/>
            <person name="Cooney J.C."/>
            <person name="Kagawa T.F."/>
            <person name="Liu W."/>
            <person name="Song Y."/>
            <person name="Salvetti E."/>
            <person name="Wrobel A."/>
            <person name="Rasinkangas P."/>
            <person name="Parkhill J."/>
            <person name="Rea M.C."/>
            <person name="O'Sullivan O."/>
            <person name="Ritari J."/>
            <person name="Douillard F.P."/>
            <person name="Paul Ross R."/>
            <person name="Yang R."/>
            <person name="Briner A.E."/>
            <person name="Felis G.E."/>
            <person name="de Vos W.M."/>
            <person name="Barrangou R."/>
            <person name="Klaenhammer T.R."/>
            <person name="Caufield P.W."/>
            <person name="Cui Y."/>
            <person name="Zhang H."/>
            <person name="O'Toole P.W."/>
        </authorList>
    </citation>
    <scope>NUCLEOTIDE SEQUENCE [LARGE SCALE GENOMIC DNA]</scope>
    <source>
        <strain evidence="3 4">DSM 24301</strain>
    </source>
</reference>
<dbReference type="PIRSF" id="PIRSF029008">
    <property type="entry name" value="MecA"/>
    <property type="match status" value="1"/>
</dbReference>
<comment type="caution">
    <text evidence="3">The sequence shown here is derived from an EMBL/GenBank/DDBJ whole genome shotgun (WGS) entry which is preliminary data.</text>
</comment>
<sequence length="233" mass="26182">MQIIMEMERINDNTIRVLLGNEDLAARGITVLDLLGNHKQIEGFFYSILEEVDKDHSFATNDAVTFQVMPSQSGLELLISRNNPDEQDDDDSDDFNLADLGNVEEVPDFIKQQLQGLDDNQSDEPVDEGSYIDAKDSHQQAVVIKLADFEDLISLASVLRLEGGASDLYQYKNDYYLVLTFFDNAISAQEAQDEIAVALEYGDRSNISADVLSEYGKLLMPTSALETVRYYFK</sequence>
<dbReference type="AlphaFoldDB" id="A0A0R2MWR7"/>
<dbReference type="PATRIC" id="fig|1293598.4.peg.1012"/>
<evidence type="ECO:0000256" key="2">
    <source>
        <dbReference type="HAMAP-Rule" id="MF_01124"/>
    </source>
</evidence>